<sequence>MSRQARGRDDSTTVEGVPADMCPQSEAGFIEVGVPPFLMSSLRMLSRMSEELQKLPKPGTIKNISAPNDTAATNREELRTWAESNHVTVSRIPLHLTRFRQPNRHFKAVQEEVRGKNIDDVMTMIGAWFYGRHQTHLHHYYFKHIASSQILRITQGVEDGEIERPITKLATGWYDQAQWLDGYDWRVVVTCRNEGTENWNGEMFLYLKDLPRQLHDKIFWQDKNRTMKKESFVSKKSRNTWYHYSGWKDDREEPSWAALLVVEHSTFTTAILSDPRGYFPRCNRVHIDQRTSKHGYKHVAISRKHSVYGNDLLGQKTQPWTEEAHMQTAKMVEPLLPKVPLDKGDSPLWGHELKPKVSEYSLPVLDMD</sequence>
<dbReference type="OrthoDB" id="4800052at2759"/>
<accession>A0A9P6LGF5</accession>
<evidence type="ECO:0000313" key="2">
    <source>
        <dbReference type="EMBL" id="KAF9875159.1"/>
    </source>
</evidence>
<evidence type="ECO:0000256" key="1">
    <source>
        <dbReference type="SAM" id="MobiDB-lite"/>
    </source>
</evidence>
<protein>
    <submittedName>
        <fullName evidence="2">Uncharacterized protein</fullName>
    </submittedName>
</protein>
<feature type="region of interest" description="Disordered" evidence="1">
    <location>
        <begin position="1"/>
        <end position="20"/>
    </location>
</feature>
<dbReference type="EMBL" id="JAATWM020000023">
    <property type="protein sequence ID" value="KAF9875159.1"/>
    <property type="molecule type" value="Genomic_DNA"/>
</dbReference>
<feature type="compositionally biased region" description="Basic and acidic residues" evidence="1">
    <location>
        <begin position="1"/>
        <end position="11"/>
    </location>
</feature>
<proteinExistence type="predicted"/>
<dbReference type="AlphaFoldDB" id="A0A9P6LGF5"/>
<comment type="caution">
    <text evidence="2">The sequence shown here is derived from an EMBL/GenBank/DDBJ whole genome shotgun (WGS) entry which is preliminary data.</text>
</comment>
<gene>
    <name evidence="2" type="ORF">CkaCkLH20_07425</name>
</gene>
<dbReference type="RefSeq" id="XP_038744620.1">
    <property type="nucleotide sequence ID" value="XM_038890142.1"/>
</dbReference>
<reference evidence="2" key="2">
    <citation type="submission" date="2020-11" db="EMBL/GenBank/DDBJ databases">
        <title>Whole genome sequencing of Colletotrichum sp.</title>
        <authorList>
            <person name="Li H."/>
        </authorList>
    </citation>
    <scope>NUCLEOTIDE SEQUENCE</scope>
    <source>
        <strain evidence="2">CkLH20</strain>
    </source>
</reference>
<evidence type="ECO:0000313" key="3">
    <source>
        <dbReference type="Proteomes" id="UP000781932"/>
    </source>
</evidence>
<dbReference type="Proteomes" id="UP000781932">
    <property type="component" value="Unassembled WGS sequence"/>
</dbReference>
<reference evidence="2" key="1">
    <citation type="submission" date="2020-03" db="EMBL/GenBank/DDBJ databases">
        <authorList>
            <person name="He L."/>
        </authorList>
    </citation>
    <scope>NUCLEOTIDE SEQUENCE</scope>
    <source>
        <strain evidence="2">CkLH20</strain>
    </source>
</reference>
<dbReference type="GeneID" id="62163216"/>
<organism evidence="2 3">
    <name type="scientific">Colletotrichum karsti</name>
    <dbReference type="NCBI Taxonomy" id="1095194"/>
    <lineage>
        <taxon>Eukaryota</taxon>
        <taxon>Fungi</taxon>
        <taxon>Dikarya</taxon>
        <taxon>Ascomycota</taxon>
        <taxon>Pezizomycotina</taxon>
        <taxon>Sordariomycetes</taxon>
        <taxon>Hypocreomycetidae</taxon>
        <taxon>Glomerellales</taxon>
        <taxon>Glomerellaceae</taxon>
        <taxon>Colletotrichum</taxon>
        <taxon>Colletotrichum boninense species complex</taxon>
    </lineage>
</organism>
<keyword evidence="3" id="KW-1185">Reference proteome</keyword>
<name>A0A9P6LGF5_9PEZI</name>